<keyword evidence="3" id="KW-1185">Reference proteome</keyword>
<accession>A0A158DH75</accession>
<dbReference type="InterPro" id="IPR004360">
    <property type="entry name" value="Glyas_Fos-R_dOase_dom"/>
</dbReference>
<dbReference type="SUPFAM" id="SSF54593">
    <property type="entry name" value="Glyoxalase/Bleomycin resistance protein/Dihydroxybiphenyl dioxygenase"/>
    <property type="match status" value="1"/>
</dbReference>
<comment type="caution">
    <text evidence="2">The sequence shown here is derived from an EMBL/GenBank/DDBJ whole genome shotgun (WGS) entry which is preliminary data.</text>
</comment>
<dbReference type="PROSITE" id="PS51819">
    <property type="entry name" value="VOC"/>
    <property type="match status" value="1"/>
</dbReference>
<dbReference type="Gene3D" id="3.10.180.10">
    <property type="entry name" value="2,3-Dihydroxybiphenyl 1,2-Dioxygenase, domain 1"/>
    <property type="match status" value="2"/>
</dbReference>
<dbReference type="OrthoDB" id="8676366at2"/>
<name>A0A158DH75_9BURK</name>
<dbReference type="InterPro" id="IPR037523">
    <property type="entry name" value="VOC_core"/>
</dbReference>
<dbReference type="Proteomes" id="UP000054870">
    <property type="component" value="Unassembled WGS sequence"/>
</dbReference>
<dbReference type="CDD" id="cd07257">
    <property type="entry name" value="THT_oxygenase_C"/>
    <property type="match status" value="1"/>
</dbReference>
<dbReference type="EMBL" id="FCOF02000068">
    <property type="protein sequence ID" value="SAK93969.1"/>
    <property type="molecule type" value="Genomic_DNA"/>
</dbReference>
<dbReference type="AlphaFoldDB" id="A0A158DH75"/>
<protein>
    <submittedName>
        <fullName evidence="2">Glyoxalase/bleomycin resistance protein/dioxygenase</fullName>
    </submittedName>
</protein>
<evidence type="ECO:0000259" key="1">
    <source>
        <dbReference type="PROSITE" id="PS51819"/>
    </source>
</evidence>
<organism evidence="2 3">
    <name type="scientific">Caballeronia catudaia</name>
    <dbReference type="NCBI Taxonomy" id="1777136"/>
    <lineage>
        <taxon>Bacteria</taxon>
        <taxon>Pseudomonadati</taxon>
        <taxon>Pseudomonadota</taxon>
        <taxon>Betaproteobacteria</taxon>
        <taxon>Burkholderiales</taxon>
        <taxon>Burkholderiaceae</taxon>
        <taxon>Caballeronia</taxon>
    </lineage>
</organism>
<feature type="domain" description="VOC" evidence="1">
    <location>
        <begin position="166"/>
        <end position="289"/>
    </location>
</feature>
<gene>
    <name evidence="2" type="ORF">AWB75_06746</name>
</gene>
<reference evidence="2" key="1">
    <citation type="submission" date="2016-01" db="EMBL/GenBank/DDBJ databases">
        <authorList>
            <person name="Peeters C."/>
        </authorList>
    </citation>
    <scope>NUCLEOTIDE SEQUENCE [LARGE SCALE GENOMIC DNA]</scope>
    <source>
        <strain evidence="2">LMG 29318</strain>
    </source>
</reference>
<sequence>MNLTTAQPSRHSHPTAKATALAYLIFDRPDLEQAEHFLNDFGLQTVSRSDALLLLRGTGAAHFCYVVRKASKAQFVGFGLQVRSRADLDALQKLPGASELERSAFAGGGYVVQLTDPSGFRVDAIWDQASASELPHRLPLPFNSVDATVRINGTQRPPECAPEVIRLGHVVLELADFQETCGWYTRHFGFIPSDVQVLPDGSPAVAFMRLDLGDQPADHHTLALAQGFVAAYSHSAYELVDADAVGMGQRVLRDHGWTHAWGIGRHILGSQIFDYWQDPWGNKHEHYCDGDLFTSDAPTGIHAVSREAMAQWGPTMPRSFTKPKLTPASIAALFKNLRRSPDLTLSKLRTLAKIFA</sequence>
<evidence type="ECO:0000313" key="3">
    <source>
        <dbReference type="Proteomes" id="UP000054870"/>
    </source>
</evidence>
<evidence type="ECO:0000313" key="2">
    <source>
        <dbReference type="EMBL" id="SAK93969.1"/>
    </source>
</evidence>
<dbReference type="Pfam" id="PF00903">
    <property type="entry name" value="Glyoxalase"/>
    <property type="match status" value="1"/>
</dbReference>
<dbReference type="InterPro" id="IPR029068">
    <property type="entry name" value="Glyas_Bleomycin-R_OHBP_Dase"/>
</dbReference>
<dbReference type="GO" id="GO:0051213">
    <property type="term" value="F:dioxygenase activity"/>
    <property type="evidence" value="ECO:0007669"/>
    <property type="project" value="UniProtKB-KW"/>
</dbReference>
<proteinExistence type="predicted"/>
<dbReference type="RefSeq" id="WP_061128346.1">
    <property type="nucleotide sequence ID" value="NZ_FCOF02000068.1"/>
</dbReference>